<name>A0A2X0L3P3_9BASI</name>
<sequence length="95" mass="10578">MAYHLDNIDNTHSVTEAQYGSEALHQLTNTAVSPQSSRSLHLQRPYQLSGASAPLIGLHLYANKRNVDFSLDEEGRGVVLDRELSFAHEPPSSYR</sequence>
<accession>A0A2X0L3P3</accession>
<gene>
    <name evidence="1" type="ORF">BZ3500_MVSOF-1268-A1-R1_CHR3-1G06039</name>
</gene>
<dbReference type="Proteomes" id="UP000249723">
    <property type="component" value="Unassembled WGS sequence"/>
</dbReference>
<reference evidence="2" key="1">
    <citation type="submission" date="2016-10" db="EMBL/GenBank/DDBJ databases">
        <authorList>
            <person name="Jeantristanb JTB J.-T."/>
            <person name="Ricardo R."/>
        </authorList>
    </citation>
    <scope>NUCLEOTIDE SEQUENCE [LARGE SCALE GENOMIC DNA]</scope>
</reference>
<keyword evidence="2" id="KW-1185">Reference proteome</keyword>
<evidence type="ECO:0000313" key="1">
    <source>
        <dbReference type="EMBL" id="SCZ99500.1"/>
    </source>
</evidence>
<dbReference type="EMBL" id="FMWP01000096">
    <property type="protein sequence ID" value="SCZ99500.1"/>
    <property type="molecule type" value="Genomic_DNA"/>
</dbReference>
<dbReference type="AlphaFoldDB" id="A0A2X0L3P3"/>
<proteinExistence type="predicted"/>
<evidence type="ECO:0000313" key="2">
    <source>
        <dbReference type="Proteomes" id="UP000249723"/>
    </source>
</evidence>
<protein>
    <submittedName>
        <fullName evidence="1">BZ3500_MvSof-1268-A1-R1_Chr3-1g06039 protein</fullName>
    </submittedName>
</protein>
<organism evidence="1 2">
    <name type="scientific">Microbotryum saponariae</name>
    <dbReference type="NCBI Taxonomy" id="289078"/>
    <lineage>
        <taxon>Eukaryota</taxon>
        <taxon>Fungi</taxon>
        <taxon>Dikarya</taxon>
        <taxon>Basidiomycota</taxon>
        <taxon>Pucciniomycotina</taxon>
        <taxon>Microbotryomycetes</taxon>
        <taxon>Microbotryales</taxon>
        <taxon>Microbotryaceae</taxon>
        <taxon>Microbotryum</taxon>
    </lineage>
</organism>